<keyword evidence="1" id="KW-0732">Signal</keyword>
<evidence type="ECO:0000256" key="1">
    <source>
        <dbReference type="SAM" id="SignalP"/>
    </source>
</evidence>
<name>A0A7V2B240_RHOMR</name>
<comment type="caution">
    <text evidence="2">The sequence shown here is derived from an EMBL/GenBank/DDBJ whole genome shotgun (WGS) entry which is preliminary data.</text>
</comment>
<gene>
    <name evidence="2" type="ORF">ENO59_10420</name>
</gene>
<organism evidence="2">
    <name type="scientific">Rhodothermus marinus</name>
    <name type="common">Rhodothermus obamensis</name>
    <dbReference type="NCBI Taxonomy" id="29549"/>
    <lineage>
        <taxon>Bacteria</taxon>
        <taxon>Pseudomonadati</taxon>
        <taxon>Rhodothermota</taxon>
        <taxon>Rhodothermia</taxon>
        <taxon>Rhodothermales</taxon>
        <taxon>Rhodothermaceae</taxon>
        <taxon>Rhodothermus</taxon>
    </lineage>
</organism>
<evidence type="ECO:0000313" key="2">
    <source>
        <dbReference type="EMBL" id="HER96904.1"/>
    </source>
</evidence>
<dbReference type="EMBL" id="DSGB01000006">
    <property type="protein sequence ID" value="HER96904.1"/>
    <property type="molecule type" value="Genomic_DNA"/>
</dbReference>
<feature type="chain" id="PRO_5030655808" description="Outer membrane protein beta-barrel domain-containing protein" evidence="1">
    <location>
        <begin position="23"/>
        <end position="238"/>
    </location>
</feature>
<dbReference type="AlphaFoldDB" id="A0A7V2B240"/>
<reference evidence="2" key="1">
    <citation type="journal article" date="2020" name="mSystems">
        <title>Genome- and Community-Level Interaction Insights into Carbon Utilization and Element Cycling Functions of Hydrothermarchaeota in Hydrothermal Sediment.</title>
        <authorList>
            <person name="Zhou Z."/>
            <person name="Liu Y."/>
            <person name="Xu W."/>
            <person name="Pan J."/>
            <person name="Luo Z.H."/>
            <person name="Li M."/>
        </authorList>
    </citation>
    <scope>NUCLEOTIDE SEQUENCE [LARGE SCALE GENOMIC DNA]</scope>
    <source>
        <strain evidence="2">SpSt-143</strain>
    </source>
</reference>
<proteinExistence type="predicted"/>
<evidence type="ECO:0008006" key="3">
    <source>
        <dbReference type="Google" id="ProtNLM"/>
    </source>
</evidence>
<protein>
    <recommendedName>
        <fullName evidence="3">Outer membrane protein beta-barrel domain-containing protein</fullName>
    </recommendedName>
</protein>
<sequence>MRAPAGWVGWMVLLLPAWQAWAQQAADSSRADPYGTGLGFQILLTNSGFGLGGYYHRSIATDVQFLIDLSLSAGKDEREQKFYNPITGASYIQNKANYLLLLPFQAGVQRRLWREQIADNLRPYVQFSAGPTLGWVYPYFDDRNKNNRYEPELGERIYDVFQALPKGRLHTGIGGMVVFGAYFGSSHRAAQGIRFGYMLHYFPRPVQLLEGNTPPQRFFGTPIISLTFGRLYDPRFRH</sequence>
<feature type="signal peptide" evidence="1">
    <location>
        <begin position="1"/>
        <end position="22"/>
    </location>
</feature>
<accession>A0A7V2B240</accession>